<organism evidence="1 2">
    <name type="scientific">Suillus placidus</name>
    <dbReference type="NCBI Taxonomy" id="48579"/>
    <lineage>
        <taxon>Eukaryota</taxon>
        <taxon>Fungi</taxon>
        <taxon>Dikarya</taxon>
        <taxon>Basidiomycota</taxon>
        <taxon>Agaricomycotina</taxon>
        <taxon>Agaricomycetes</taxon>
        <taxon>Agaricomycetidae</taxon>
        <taxon>Boletales</taxon>
        <taxon>Suillineae</taxon>
        <taxon>Suillaceae</taxon>
        <taxon>Suillus</taxon>
    </lineage>
</organism>
<comment type="caution">
    <text evidence="1">The sequence shown here is derived from an EMBL/GenBank/DDBJ whole genome shotgun (WGS) entry which is preliminary data.</text>
</comment>
<keyword evidence="2" id="KW-1185">Reference proteome</keyword>
<evidence type="ECO:0000313" key="2">
    <source>
        <dbReference type="Proteomes" id="UP000714275"/>
    </source>
</evidence>
<evidence type="ECO:0000313" key="1">
    <source>
        <dbReference type="EMBL" id="KAG1774871.1"/>
    </source>
</evidence>
<proteinExistence type="predicted"/>
<protein>
    <submittedName>
        <fullName evidence="1">Uncharacterized protein</fullName>
    </submittedName>
</protein>
<sequence>MLSHNPTLNDAYRRCIDLHSRAYLLESTPPRLMSTGFLGHMIIPASSAIGRLSIPNDIKSSDAVTVGWSISSFLSQNPSPSVHPFRLLFDEALIGSVISSICESPDDQRTTQTNVDVPYVVIGSEFQSGPHDGHRYLLTNHYDADYFAKNLTKDLDTLLRETVYASSAWAVVNHFAGYDVHYAAISSRSNVSKLVDSPNLVFDITSFRYAIGVTLILRRSRFDTFLHFPPGFPSSARSRSFFFQPFVVTVTLSTVPFCIWPAQSVRITSIIPAVTLLSLVRSQL</sequence>
<accession>A0A9P7D1B4</accession>
<gene>
    <name evidence="1" type="ORF">EV702DRAFT_1237402</name>
</gene>
<dbReference type="Proteomes" id="UP000714275">
    <property type="component" value="Unassembled WGS sequence"/>
</dbReference>
<dbReference type="EMBL" id="JABBWD010000038">
    <property type="protein sequence ID" value="KAG1774871.1"/>
    <property type="molecule type" value="Genomic_DNA"/>
</dbReference>
<name>A0A9P7D1B4_9AGAM</name>
<reference evidence="1" key="1">
    <citation type="journal article" date="2020" name="New Phytol.">
        <title>Comparative genomics reveals dynamic genome evolution in host specialist ectomycorrhizal fungi.</title>
        <authorList>
            <person name="Lofgren L.A."/>
            <person name="Nguyen N.H."/>
            <person name="Vilgalys R."/>
            <person name="Ruytinx J."/>
            <person name="Liao H.L."/>
            <person name="Branco S."/>
            <person name="Kuo A."/>
            <person name="LaButti K."/>
            <person name="Lipzen A."/>
            <person name="Andreopoulos W."/>
            <person name="Pangilinan J."/>
            <person name="Riley R."/>
            <person name="Hundley H."/>
            <person name="Na H."/>
            <person name="Barry K."/>
            <person name="Grigoriev I.V."/>
            <person name="Stajich J.E."/>
            <person name="Kennedy P.G."/>
        </authorList>
    </citation>
    <scope>NUCLEOTIDE SEQUENCE</scope>
    <source>
        <strain evidence="1">DOB743</strain>
    </source>
</reference>
<dbReference type="AlphaFoldDB" id="A0A9P7D1B4"/>